<feature type="transmembrane region" description="Helical" evidence="1">
    <location>
        <begin position="78"/>
        <end position="100"/>
    </location>
</feature>
<gene>
    <name evidence="2" type="ORF">ABB22_07130</name>
</gene>
<reference evidence="2 3" key="1">
    <citation type="submission" date="2015-05" db="EMBL/GenBank/DDBJ databases">
        <title>Genome sequencing and analysis of members of genus Stenotrophomonas.</title>
        <authorList>
            <person name="Patil P.P."/>
            <person name="Midha S."/>
            <person name="Patil P.B."/>
        </authorList>
    </citation>
    <scope>NUCLEOTIDE SEQUENCE [LARGE SCALE GENOMIC DNA]</scope>
    <source>
        <strain evidence="2 3">DSM 12575</strain>
    </source>
</reference>
<keyword evidence="1" id="KW-0812">Transmembrane</keyword>
<accession>A0ABR5NL63</accession>
<dbReference type="Pfam" id="PF19942">
    <property type="entry name" value="DUF6404"/>
    <property type="match status" value="1"/>
</dbReference>
<evidence type="ECO:0000256" key="1">
    <source>
        <dbReference type="SAM" id="Phobius"/>
    </source>
</evidence>
<dbReference type="InterPro" id="IPR045644">
    <property type="entry name" value="DUF6404"/>
</dbReference>
<name>A0ABR5NL63_9GAMM</name>
<keyword evidence="3" id="KW-1185">Reference proteome</keyword>
<feature type="transmembrane region" description="Helical" evidence="1">
    <location>
        <begin position="46"/>
        <end position="72"/>
    </location>
</feature>
<evidence type="ECO:0008006" key="4">
    <source>
        <dbReference type="Google" id="ProtNLM"/>
    </source>
</evidence>
<keyword evidence="1" id="KW-0472">Membrane</keyword>
<protein>
    <recommendedName>
        <fullName evidence="4">Transmembrane protein</fullName>
    </recommendedName>
</protein>
<dbReference type="EMBL" id="LDJG01000008">
    <property type="protein sequence ID" value="KRG58599.1"/>
    <property type="molecule type" value="Genomic_DNA"/>
</dbReference>
<proteinExistence type="predicted"/>
<sequence length="119" mass="13266">MDGDFGRRLQRALVLLDGKGLPRGTSAPLLYRLLWKLGFRVPPPPMAGFASTALLTGAFFGPVWGLAMWLMMWRRSQMPVGMVLLAMVLAGVLFGLTMGLHGRRNARRRGIPLWRDFQG</sequence>
<evidence type="ECO:0000313" key="2">
    <source>
        <dbReference type="EMBL" id="KRG58599.1"/>
    </source>
</evidence>
<keyword evidence="1" id="KW-1133">Transmembrane helix</keyword>
<dbReference type="RefSeq" id="WP_055773019.1">
    <property type="nucleotide sequence ID" value="NZ_LDJG01000008.1"/>
</dbReference>
<evidence type="ECO:0000313" key="3">
    <source>
        <dbReference type="Proteomes" id="UP000050902"/>
    </source>
</evidence>
<comment type="caution">
    <text evidence="2">The sequence shown here is derived from an EMBL/GenBank/DDBJ whole genome shotgun (WGS) entry which is preliminary data.</text>
</comment>
<organism evidence="2 3">
    <name type="scientific">Stenotrophomonas nitritireducens</name>
    <dbReference type="NCBI Taxonomy" id="83617"/>
    <lineage>
        <taxon>Bacteria</taxon>
        <taxon>Pseudomonadati</taxon>
        <taxon>Pseudomonadota</taxon>
        <taxon>Gammaproteobacteria</taxon>
        <taxon>Lysobacterales</taxon>
        <taxon>Lysobacteraceae</taxon>
        <taxon>Stenotrophomonas</taxon>
    </lineage>
</organism>
<dbReference type="Proteomes" id="UP000050902">
    <property type="component" value="Unassembled WGS sequence"/>
</dbReference>